<proteinExistence type="predicted"/>
<organism evidence="1 2">
    <name type="scientific">Artomyces pyxidatus</name>
    <dbReference type="NCBI Taxonomy" id="48021"/>
    <lineage>
        <taxon>Eukaryota</taxon>
        <taxon>Fungi</taxon>
        <taxon>Dikarya</taxon>
        <taxon>Basidiomycota</taxon>
        <taxon>Agaricomycotina</taxon>
        <taxon>Agaricomycetes</taxon>
        <taxon>Russulales</taxon>
        <taxon>Auriscalpiaceae</taxon>
        <taxon>Artomyces</taxon>
    </lineage>
</organism>
<dbReference type="EMBL" id="MU277191">
    <property type="protein sequence ID" value="KAI0066861.1"/>
    <property type="molecule type" value="Genomic_DNA"/>
</dbReference>
<gene>
    <name evidence="1" type="ORF">BV25DRAFT_1835240</name>
</gene>
<reference evidence="1" key="1">
    <citation type="submission" date="2021-03" db="EMBL/GenBank/DDBJ databases">
        <authorList>
            <consortium name="DOE Joint Genome Institute"/>
            <person name="Ahrendt S."/>
            <person name="Looney B.P."/>
            <person name="Miyauchi S."/>
            <person name="Morin E."/>
            <person name="Drula E."/>
            <person name="Courty P.E."/>
            <person name="Chicoki N."/>
            <person name="Fauchery L."/>
            <person name="Kohler A."/>
            <person name="Kuo A."/>
            <person name="Labutti K."/>
            <person name="Pangilinan J."/>
            <person name="Lipzen A."/>
            <person name="Riley R."/>
            <person name="Andreopoulos W."/>
            <person name="He G."/>
            <person name="Johnson J."/>
            <person name="Barry K.W."/>
            <person name="Grigoriev I.V."/>
            <person name="Nagy L."/>
            <person name="Hibbett D."/>
            <person name="Henrissat B."/>
            <person name="Matheny P.B."/>
            <person name="Labbe J."/>
            <person name="Martin F."/>
        </authorList>
    </citation>
    <scope>NUCLEOTIDE SEQUENCE</scope>
    <source>
        <strain evidence="1">HHB10654</strain>
    </source>
</reference>
<evidence type="ECO:0000313" key="2">
    <source>
        <dbReference type="Proteomes" id="UP000814140"/>
    </source>
</evidence>
<accession>A0ACB8TEN1</accession>
<protein>
    <submittedName>
        <fullName evidence="1">D-lactonohydrolase-like protein</fullName>
    </submittedName>
</protein>
<comment type="caution">
    <text evidence="1">The sequence shown here is derived from an EMBL/GenBank/DDBJ whole genome shotgun (WGS) entry which is preliminary data.</text>
</comment>
<keyword evidence="2" id="KW-1185">Reference proteome</keyword>
<evidence type="ECO:0000313" key="1">
    <source>
        <dbReference type="EMBL" id="KAI0066861.1"/>
    </source>
</evidence>
<dbReference type="Proteomes" id="UP000814140">
    <property type="component" value="Unassembled WGS sequence"/>
</dbReference>
<sequence>MGRNWIYLSIVVAAATAVGYGKLGSVVDASVPTLPPQAVVVNLPSTNVIGANGIFRDASYTTFFNPTNSSPPFFQVLDPAFLTILGPHAFVRGVVANPEFAFAHEAPIWDPETDEVFFASNDGGPLGRSDLNNNNIVSKIHLYDVAKAFTSSGSNVSSVNVTVTTLDLSDEIQMTNGGTGPLHGNLILITSGRGPRPPSIALVNPRSPNNVTLLLDNFYGRQFNSLNDIKVHPTSGKLFFTDAPYGFLNVFRPANLMQNQVYRFDPATGHVRVVADGFSRPNGLAFTGDGKTAFVTDTGIQGGFLGVNQTLPASIYQFDVDPKSQAFTNRRVFAFVDNGVPDGIQVDSKGNVYSGCGDGVHVWNSEGTLVGKIYLGTTSANLVFASNGRLVIMAETAIYLAQLAVEGLDLASFA</sequence>
<name>A0ACB8TEN1_9AGAM</name>
<reference evidence="1" key="2">
    <citation type="journal article" date="2022" name="New Phytol.">
        <title>Evolutionary transition to the ectomycorrhizal habit in the genomes of a hyperdiverse lineage of mushroom-forming fungi.</title>
        <authorList>
            <person name="Looney B."/>
            <person name="Miyauchi S."/>
            <person name="Morin E."/>
            <person name="Drula E."/>
            <person name="Courty P.E."/>
            <person name="Kohler A."/>
            <person name="Kuo A."/>
            <person name="LaButti K."/>
            <person name="Pangilinan J."/>
            <person name="Lipzen A."/>
            <person name="Riley R."/>
            <person name="Andreopoulos W."/>
            <person name="He G."/>
            <person name="Johnson J."/>
            <person name="Nolan M."/>
            <person name="Tritt A."/>
            <person name="Barry K.W."/>
            <person name="Grigoriev I.V."/>
            <person name="Nagy L.G."/>
            <person name="Hibbett D."/>
            <person name="Henrissat B."/>
            <person name="Matheny P.B."/>
            <person name="Labbe J."/>
            <person name="Martin F.M."/>
        </authorList>
    </citation>
    <scope>NUCLEOTIDE SEQUENCE</scope>
    <source>
        <strain evidence="1">HHB10654</strain>
    </source>
</reference>